<keyword evidence="1" id="KW-0175">Coiled coil</keyword>
<feature type="coiled-coil region" evidence="1">
    <location>
        <begin position="78"/>
        <end position="119"/>
    </location>
</feature>
<reference evidence="3 4" key="1">
    <citation type="submission" date="2019-11" db="EMBL/GenBank/DDBJ databases">
        <title>Whole-genome sequence of Rhodoplanes serenus DSM 18633, type strain.</title>
        <authorList>
            <person name="Kyndt J.A."/>
            <person name="Meyer T.E."/>
        </authorList>
    </citation>
    <scope>NUCLEOTIDE SEQUENCE [LARGE SCALE GENOMIC DNA]</scope>
    <source>
        <strain evidence="3 4">DSM 18633</strain>
    </source>
</reference>
<dbReference type="AlphaFoldDB" id="A0A9X4XIY9"/>
<proteinExistence type="predicted"/>
<dbReference type="RefSeq" id="WP_155479110.1">
    <property type="nucleotide sequence ID" value="NZ_WNKV01000004.1"/>
</dbReference>
<feature type="compositionally biased region" description="Gly residues" evidence="2">
    <location>
        <begin position="448"/>
        <end position="459"/>
    </location>
</feature>
<feature type="region of interest" description="Disordered" evidence="2">
    <location>
        <begin position="374"/>
        <end position="393"/>
    </location>
</feature>
<feature type="compositionally biased region" description="Gly residues" evidence="2">
    <location>
        <begin position="468"/>
        <end position="487"/>
    </location>
</feature>
<feature type="region of interest" description="Disordered" evidence="2">
    <location>
        <begin position="421"/>
        <end position="487"/>
    </location>
</feature>
<name>A0A9X4XIY9_9BRAD</name>
<organism evidence="3 4">
    <name type="scientific">Rhodoplanes serenus</name>
    <dbReference type="NCBI Taxonomy" id="200615"/>
    <lineage>
        <taxon>Bacteria</taxon>
        <taxon>Pseudomonadati</taxon>
        <taxon>Pseudomonadota</taxon>
        <taxon>Alphaproteobacteria</taxon>
        <taxon>Hyphomicrobiales</taxon>
        <taxon>Nitrobacteraceae</taxon>
        <taxon>Rhodoplanes</taxon>
    </lineage>
</organism>
<evidence type="ECO:0000313" key="3">
    <source>
        <dbReference type="EMBL" id="MTW16043.1"/>
    </source>
</evidence>
<gene>
    <name evidence="3" type="ORF">GJ689_07465</name>
</gene>
<comment type="caution">
    <text evidence="3">The sequence shown here is derived from an EMBL/GenBank/DDBJ whole genome shotgun (WGS) entry which is preliminary data.</text>
</comment>
<protein>
    <submittedName>
        <fullName evidence="3">Uncharacterized protein</fullName>
    </submittedName>
</protein>
<evidence type="ECO:0000256" key="2">
    <source>
        <dbReference type="SAM" id="MobiDB-lite"/>
    </source>
</evidence>
<evidence type="ECO:0000313" key="4">
    <source>
        <dbReference type="Proteomes" id="UP000438991"/>
    </source>
</evidence>
<sequence>MISGRDAMTTVEQAIGRVRADEGQLDSALRSAMEQAAMLRRAEADGFRRLARVKLDAATRDRLIGTLDASESAALAMIEEHRRRLADLTQRREAARQALERAEAAKRTADQSLADALDRLDDARHATMQRIAGDTAWQQAKAALDAAREIAGAAAEKVAQAEQDLTEKRKPYESDPLFMYLWDRRHDQAEDHSSGLARTIDRWVADLVGYRDARANYAMLQEIPLRLREHADNKQRDVGARAAALAAIERAALVADGIAPVEAAVETARVAAQTADAAVAAAGATLAGLDQERDRAVGAGDRAVYDEAVEMLAQALAARDLRDLYDGARRTPSPADDQAVGAITETRRQLQSVEVELTRLRDTIRDTAVRRTELEQARERARRSGYDDPRGRFDGGTEIIGDIVGGILKGVLQGADLDRVLRGGWRGPPRRSDPDFGGRGSGPSWPGGPWGGGSGGGRPWGDDDGPGRSSGGGGGGGGGGWRTGGGF</sequence>
<dbReference type="EMBL" id="WNKV01000004">
    <property type="protein sequence ID" value="MTW16043.1"/>
    <property type="molecule type" value="Genomic_DNA"/>
</dbReference>
<accession>A0A9X4XIY9</accession>
<dbReference type="Proteomes" id="UP000438991">
    <property type="component" value="Unassembled WGS sequence"/>
</dbReference>
<evidence type="ECO:0000256" key="1">
    <source>
        <dbReference type="SAM" id="Coils"/>
    </source>
</evidence>